<dbReference type="Proteomes" id="UP000253831">
    <property type="component" value="Unassembled WGS sequence"/>
</dbReference>
<comment type="caution">
    <text evidence="1">The sequence shown here is derived from an EMBL/GenBank/DDBJ whole genome shotgun (WGS) entry which is preliminary data.</text>
</comment>
<dbReference type="AlphaFoldDB" id="A0A369XLJ9"/>
<dbReference type="EMBL" id="QPGA01000012">
    <property type="protein sequence ID" value="RDE51001.1"/>
    <property type="molecule type" value="Genomic_DNA"/>
</dbReference>
<sequence>MRLLIFYRKHILFAASNGAIRKMAIIPKNLASTGSLSAGERWRGRRSVEALTFKAFGKAWRA</sequence>
<gene>
    <name evidence="1" type="ORF">DVS81_08430</name>
</gene>
<organism evidence="1 2">
    <name type="scientific">Candidatus Accumulibacter meliphilus</name>
    <dbReference type="NCBI Taxonomy" id="2211374"/>
    <lineage>
        <taxon>Bacteria</taxon>
        <taxon>Pseudomonadati</taxon>
        <taxon>Pseudomonadota</taxon>
        <taxon>Betaproteobacteria</taxon>
        <taxon>Candidatus Accumulibacter</taxon>
    </lineage>
</organism>
<protein>
    <submittedName>
        <fullName evidence="1">Uncharacterized protein</fullName>
    </submittedName>
</protein>
<evidence type="ECO:0000313" key="1">
    <source>
        <dbReference type="EMBL" id="RDE51001.1"/>
    </source>
</evidence>
<accession>A0A369XLJ9</accession>
<evidence type="ECO:0000313" key="2">
    <source>
        <dbReference type="Proteomes" id="UP000253831"/>
    </source>
</evidence>
<reference evidence="1 2" key="1">
    <citation type="submission" date="2018-05" db="EMBL/GenBank/DDBJ databases">
        <title>Integrated omic analyses show evidence that a Ca. Accumulibacter phosphatis strain performs denitrification under micro-aerobic conditions.</title>
        <authorList>
            <person name="Camejo P.Y."/>
            <person name="Katherine M.D."/>
            <person name="Daniel N.R."/>
        </authorList>
    </citation>
    <scope>NUCLEOTIDE SEQUENCE [LARGE SCALE GENOMIC DNA]</scope>
    <source>
        <strain evidence="1">UW-LDO-IC</strain>
    </source>
</reference>
<name>A0A369XLJ9_9PROT</name>
<proteinExistence type="predicted"/>